<reference evidence="1" key="1">
    <citation type="journal article" date="2020" name="mSystems">
        <title>Genome- and Community-Level Interaction Insights into Carbon Utilization and Element Cycling Functions of Hydrothermarchaeota in Hydrothermal Sediment.</title>
        <authorList>
            <person name="Zhou Z."/>
            <person name="Liu Y."/>
            <person name="Xu W."/>
            <person name="Pan J."/>
            <person name="Luo Z.H."/>
            <person name="Li M."/>
        </authorList>
    </citation>
    <scope>NUCLEOTIDE SEQUENCE [LARGE SCALE GENOMIC DNA]</scope>
    <source>
        <strain evidence="1">SpSt-8</strain>
    </source>
</reference>
<sequence length="172" mass="19378">MEVLKRMGLLEGAPVLTDEEGIIRLQGRRCILMDVEAFPHYVIEVVSKFMGERLAQEFVYWFGSAYGEKYAERYLKMGIPEDKIVQLLPAIPAVVTGWGIVEVVKYSPEEGEVVVKIYNDFESESARLNGASPTNNFMRGMLAGVVSRIWGAKVYASAEYKDGYILVTARKR</sequence>
<comment type="caution">
    <text evidence="1">The sequence shown here is derived from an EMBL/GenBank/DDBJ whole genome shotgun (WGS) entry which is preliminary data.</text>
</comment>
<name>A0A7C3SLH2_THEPE</name>
<organism evidence="1">
    <name type="scientific">Thermofilum pendens</name>
    <dbReference type="NCBI Taxonomy" id="2269"/>
    <lineage>
        <taxon>Archaea</taxon>
        <taxon>Thermoproteota</taxon>
        <taxon>Thermoprotei</taxon>
        <taxon>Thermofilales</taxon>
        <taxon>Thermofilaceae</taxon>
        <taxon>Thermofilum</taxon>
    </lineage>
</organism>
<proteinExistence type="predicted"/>
<dbReference type="AlphaFoldDB" id="A0A7C3SLH2"/>
<dbReference type="InterPro" id="IPR024096">
    <property type="entry name" value="NO_sig/Golgi_transp_ligand-bd"/>
</dbReference>
<dbReference type="EMBL" id="DTIB01000096">
    <property type="protein sequence ID" value="HGB25451.1"/>
    <property type="molecule type" value="Genomic_DNA"/>
</dbReference>
<protein>
    <submittedName>
        <fullName evidence="1">Uncharacterized protein</fullName>
    </submittedName>
</protein>
<evidence type="ECO:0000313" key="1">
    <source>
        <dbReference type="EMBL" id="HGB25451.1"/>
    </source>
</evidence>
<dbReference type="Gene3D" id="3.30.1380.20">
    <property type="entry name" value="Trafficking protein particle complex subunit 3"/>
    <property type="match status" value="1"/>
</dbReference>
<gene>
    <name evidence="1" type="ORF">ENV88_05385</name>
</gene>
<dbReference type="SUPFAM" id="SSF111126">
    <property type="entry name" value="Ligand-binding domain in the NO signalling and Golgi transport"/>
    <property type="match status" value="1"/>
</dbReference>
<accession>A0A7C3SLH2</accession>